<dbReference type="OrthoDB" id="9802525at2"/>
<dbReference type="Proteomes" id="UP000185612">
    <property type="component" value="Unassembled WGS sequence"/>
</dbReference>
<dbReference type="InterPro" id="IPR028098">
    <property type="entry name" value="Glyco_trans_4-like_N"/>
</dbReference>
<feature type="domain" description="Glycosyl transferase family 1" evidence="3">
    <location>
        <begin position="196"/>
        <end position="342"/>
    </location>
</feature>
<gene>
    <name evidence="5" type="ORF">BSZ40_03805</name>
</gene>
<evidence type="ECO:0000259" key="3">
    <source>
        <dbReference type="Pfam" id="PF00534"/>
    </source>
</evidence>
<organism evidence="5 6">
    <name type="scientific">Buchananella hordeovulneris</name>
    <dbReference type="NCBI Taxonomy" id="52770"/>
    <lineage>
        <taxon>Bacteria</taxon>
        <taxon>Bacillati</taxon>
        <taxon>Actinomycetota</taxon>
        <taxon>Actinomycetes</taxon>
        <taxon>Actinomycetales</taxon>
        <taxon>Actinomycetaceae</taxon>
        <taxon>Buchananella</taxon>
    </lineage>
</organism>
<dbReference type="InterPro" id="IPR050194">
    <property type="entry name" value="Glycosyltransferase_grp1"/>
</dbReference>
<evidence type="ECO:0000313" key="6">
    <source>
        <dbReference type="Proteomes" id="UP000185612"/>
    </source>
</evidence>
<keyword evidence="2" id="KW-0808">Transferase</keyword>
<dbReference type="GO" id="GO:0016758">
    <property type="term" value="F:hexosyltransferase activity"/>
    <property type="evidence" value="ECO:0007669"/>
    <property type="project" value="TreeGrafter"/>
</dbReference>
<evidence type="ECO:0000259" key="4">
    <source>
        <dbReference type="Pfam" id="PF13439"/>
    </source>
</evidence>
<dbReference type="RefSeq" id="WP_073823480.1">
    <property type="nucleotide sequence ID" value="NZ_MQVS01000003.1"/>
</dbReference>
<dbReference type="PANTHER" id="PTHR45947">
    <property type="entry name" value="SULFOQUINOVOSYL TRANSFERASE SQD2"/>
    <property type="match status" value="1"/>
</dbReference>
<sequence length="375" mass="39974">MRIAMISDCYLPRLGGIETLVRDLSHQLQAAGHQVLVFTATPDRDAVSPAEPFVVRRLTARLPGELPVVPRARARLRRELAAARPDVVHVHAGVVSPFAWSGIAAAQELGLPVVITWHCTLGPVGAWVGARWGAPRRWQERGAVLSAVSRYAAGWVERAGGHQVRVVPNGITVAHWQPAARAPRQGRPVRCVAAIRLVRAKRPQVLVAQFARAVAAVPQVEAELVLCGSGPRRRALQQQIARAGIAHRVRLAGRVTREELAALYRQSDVYLSARLDEAFGIAPLEARTAGLAVVGRAGTGMDDFITPGRNGLLANSDDELGEHLAWLLANPGELAAITAHNATTPPTEDWPTVVETVVAAYAAAQGAASGGGLLQ</sequence>
<evidence type="ECO:0008006" key="7">
    <source>
        <dbReference type="Google" id="ProtNLM"/>
    </source>
</evidence>
<comment type="caution">
    <text evidence="5">The sequence shown here is derived from an EMBL/GenBank/DDBJ whole genome shotgun (WGS) entry which is preliminary data.</text>
</comment>
<dbReference type="EMBL" id="MQVS01000003">
    <property type="protein sequence ID" value="OKL52051.1"/>
    <property type="molecule type" value="Genomic_DNA"/>
</dbReference>
<dbReference type="Pfam" id="PF13439">
    <property type="entry name" value="Glyco_transf_4"/>
    <property type="match status" value="1"/>
</dbReference>
<proteinExistence type="predicted"/>
<dbReference type="InParanoid" id="A0A1Q5PWS5"/>
<dbReference type="STRING" id="52770.BSZ40_03805"/>
<evidence type="ECO:0000256" key="2">
    <source>
        <dbReference type="ARBA" id="ARBA00022679"/>
    </source>
</evidence>
<dbReference type="Gene3D" id="3.40.50.2000">
    <property type="entry name" value="Glycogen Phosphorylase B"/>
    <property type="match status" value="2"/>
</dbReference>
<feature type="domain" description="Glycosyltransferase subfamily 4-like N-terminal" evidence="4">
    <location>
        <begin position="15"/>
        <end position="173"/>
    </location>
</feature>
<dbReference type="CDD" id="cd03801">
    <property type="entry name" value="GT4_PimA-like"/>
    <property type="match status" value="1"/>
</dbReference>
<evidence type="ECO:0000256" key="1">
    <source>
        <dbReference type="ARBA" id="ARBA00022676"/>
    </source>
</evidence>
<accession>A0A1Q5PWS5</accession>
<dbReference type="PANTHER" id="PTHR45947:SF3">
    <property type="entry name" value="SULFOQUINOVOSYL TRANSFERASE SQD2"/>
    <property type="match status" value="1"/>
</dbReference>
<dbReference type="SUPFAM" id="SSF53756">
    <property type="entry name" value="UDP-Glycosyltransferase/glycogen phosphorylase"/>
    <property type="match status" value="1"/>
</dbReference>
<name>A0A1Q5PWS5_9ACTO</name>
<evidence type="ECO:0000313" key="5">
    <source>
        <dbReference type="EMBL" id="OKL52051.1"/>
    </source>
</evidence>
<dbReference type="AlphaFoldDB" id="A0A1Q5PWS5"/>
<reference evidence="6" key="1">
    <citation type="submission" date="2016-12" db="EMBL/GenBank/DDBJ databases">
        <authorList>
            <person name="Meng X."/>
        </authorList>
    </citation>
    <scope>NUCLEOTIDE SEQUENCE [LARGE SCALE GENOMIC DNA]</scope>
    <source>
        <strain evidence="6">DSM 20732</strain>
    </source>
</reference>
<protein>
    <recommendedName>
        <fullName evidence="7">Glycosyltransferase family 1 protein</fullName>
    </recommendedName>
</protein>
<keyword evidence="6" id="KW-1185">Reference proteome</keyword>
<dbReference type="GO" id="GO:1901137">
    <property type="term" value="P:carbohydrate derivative biosynthetic process"/>
    <property type="evidence" value="ECO:0007669"/>
    <property type="project" value="UniProtKB-ARBA"/>
</dbReference>
<dbReference type="Pfam" id="PF00534">
    <property type="entry name" value="Glycos_transf_1"/>
    <property type="match status" value="1"/>
</dbReference>
<keyword evidence="1" id="KW-0328">Glycosyltransferase</keyword>
<dbReference type="InterPro" id="IPR001296">
    <property type="entry name" value="Glyco_trans_1"/>
</dbReference>